<protein>
    <recommendedName>
        <fullName evidence="1">RNase H type-1 domain-containing protein</fullName>
    </recommendedName>
</protein>
<organism evidence="2 3">
    <name type="scientific">Trifolium medium</name>
    <dbReference type="NCBI Taxonomy" id="97028"/>
    <lineage>
        <taxon>Eukaryota</taxon>
        <taxon>Viridiplantae</taxon>
        <taxon>Streptophyta</taxon>
        <taxon>Embryophyta</taxon>
        <taxon>Tracheophyta</taxon>
        <taxon>Spermatophyta</taxon>
        <taxon>Magnoliopsida</taxon>
        <taxon>eudicotyledons</taxon>
        <taxon>Gunneridae</taxon>
        <taxon>Pentapetalae</taxon>
        <taxon>rosids</taxon>
        <taxon>fabids</taxon>
        <taxon>Fabales</taxon>
        <taxon>Fabaceae</taxon>
        <taxon>Papilionoideae</taxon>
        <taxon>50 kb inversion clade</taxon>
        <taxon>NPAAA clade</taxon>
        <taxon>Hologalegina</taxon>
        <taxon>IRL clade</taxon>
        <taxon>Trifolieae</taxon>
        <taxon>Trifolium</taxon>
    </lineage>
</organism>
<feature type="non-terminal residue" evidence="2">
    <location>
        <position position="68"/>
    </location>
</feature>
<name>A0A392U2G4_9FABA</name>
<sequence length="68" mass="7703">MVVDALKTKVYPRAYWGKIAQKGGELLQKHPNVCVSWVGRVGNRVAHNLAKWALVEPNKEWLNIVPPQ</sequence>
<feature type="domain" description="RNase H type-1" evidence="1">
    <location>
        <begin position="1"/>
        <end position="53"/>
    </location>
</feature>
<accession>A0A392U2G4</accession>
<dbReference type="GO" id="GO:0004523">
    <property type="term" value="F:RNA-DNA hybrid ribonuclease activity"/>
    <property type="evidence" value="ECO:0007669"/>
    <property type="project" value="InterPro"/>
</dbReference>
<dbReference type="Proteomes" id="UP000265520">
    <property type="component" value="Unassembled WGS sequence"/>
</dbReference>
<evidence type="ECO:0000259" key="1">
    <source>
        <dbReference type="Pfam" id="PF13456"/>
    </source>
</evidence>
<dbReference type="GO" id="GO:0003676">
    <property type="term" value="F:nucleic acid binding"/>
    <property type="evidence" value="ECO:0007669"/>
    <property type="project" value="InterPro"/>
</dbReference>
<comment type="caution">
    <text evidence="2">The sequence shown here is derived from an EMBL/GenBank/DDBJ whole genome shotgun (WGS) entry which is preliminary data.</text>
</comment>
<keyword evidence="3" id="KW-1185">Reference proteome</keyword>
<evidence type="ECO:0000313" key="2">
    <source>
        <dbReference type="EMBL" id="MCI67633.1"/>
    </source>
</evidence>
<reference evidence="2 3" key="1">
    <citation type="journal article" date="2018" name="Front. Plant Sci.">
        <title>Red Clover (Trifolium pratense) and Zigzag Clover (T. medium) - A Picture of Genomic Similarities and Differences.</title>
        <authorList>
            <person name="Dluhosova J."/>
            <person name="Istvanek J."/>
            <person name="Nedelnik J."/>
            <person name="Repkova J."/>
        </authorList>
    </citation>
    <scope>NUCLEOTIDE SEQUENCE [LARGE SCALE GENOMIC DNA]</scope>
    <source>
        <strain evidence="3">cv. 10/8</strain>
        <tissue evidence="2">Leaf</tissue>
    </source>
</reference>
<dbReference type="EMBL" id="LXQA010720837">
    <property type="protein sequence ID" value="MCI67633.1"/>
    <property type="molecule type" value="Genomic_DNA"/>
</dbReference>
<evidence type="ECO:0000313" key="3">
    <source>
        <dbReference type="Proteomes" id="UP000265520"/>
    </source>
</evidence>
<dbReference type="Pfam" id="PF13456">
    <property type="entry name" value="RVT_3"/>
    <property type="match status" value="1"/>
</dbReference>
<proteinExistence type="predicted"/>
<dbReference type="AlphaFoldDB" id="A0A392U2G4"/>
<dbReference type="InterPro" id="IPR002156">
    <property type="entry name" value="RNaseH_domain"/>
</dbReference>